<dbReference type="GO" id="GO:0030246">
    <property type="term" value="F:carbohydrate binding"/>
    <property type="evidence" value="ECO:0007669"/>
    <property type="project" value="InterPro"/>
</dbReference>
<evidence type="ECO:0000256" key="8">
    <source>
        <dbReference type="PIRSR" id="PIRSR005096-3"/>
    </source>
</evidence>
<keyword evidence="3 5" id="KW-0413">Isomerase</keyword>
<reference evidence="9 10" key="1">
    <citation type="journal article" date="2014" name="Nature">
        <title>Sequential evolution of bacterial morphology by co-option of a developmental regulator.</title>
        <authorList>
            <person name="Jiang C."/>
            <person name="Brown P.J."/>
            <person name="Ducret A."/>
            <person name="Brun Y.V."/>
        </authorList>
    </citation>
    <scope>NUCLEOTIDE SEQUENCE [LARGE SCALE GENOMIC DNA]</scope>
    <source>
        <strain evidence="9 10">DSM 16100</strain>
    </source>
</reference>
<dbReference type="InterPro" id="IPR015443">
    <property type="entry name" value="Aldose_1-epimerase"/>
</dbReference>
<dbReference type="Proteomes" id="UP000017837">
    <property type="component" value="Unassembled WGS sequence"/>
</dbReference>
<dbReference type="UniPathway" id="UPA00242"/>
<organism evidence="9 10">
    <name type="scientific">Asticcacaulis benevestitus DSM 16100 = ATCC BAA-896</name>
    <dbReference type="NCBI Taxonomy" id="1121022"/>
    <lineage>
        <taxon>Bacteria</taxon>
        <taxon>Pseudomonadati</taxon>
        <taxon>Pseudomonadota</taxon>
        <taxon>Alphaproteobacteria</taxon>
        <taxon>Caulobacterales</taxon>
        <taxon>Caulobacteraceae</taxon>
        <taxon>Asticcacaulis</taxon>
    </lineage>
</organism>
<evidence type="ECO:0000256" key="1">
    <source>
        <dbReference type="ARBA" id="ARBA00005028"/>
    </source>
</evidence>
<gene>
    <name evidence="9" type="ORF">ABENE_00185</name>
</gene>
<comment type="caution">
    <text evidence="9">The sequence shown here is derived from an EMBL/GenBank/DDBJ whole genome shotgun (WGS) entry which is preliminary data.</text>
</comment>
<dbReference type="GO" id="GO:0006006">
    <property type="term" value="P:glucose metabolic process"/>
    <property type="evidence" value="ECO:0007669"/>
    <property type="project" value="TreeGrafter"/>
</dbReference>
<dbReference type="GO" id="GO:0005737">
    <property type="term" value="C:cytoplasm"/>
    <property type="evidence" value="ECO:0007669"/>
    <property type="project" value="TreeGrafter"/>
</dbReference>
<comment type="catalytic activity">
    <reaction evidence="5">
        <text>alpha-D-glucose = beta-D-glucose</text>
        <dbReference type="Rhea" id="RHEA:10264"/>
        <dbReference type="ChEBI" id="CHEBI:15903"/>
        <dbReference type="ChEBI" id="CHEBI:17925"/>
        <dbReference type="EC" id="5.1.3.3"/>
    </reaction>
</comment>
<dbReference type="AlphaFoldDB" id="V4Q497"/>
<dbReference type="CDD" id="cd09019">
    <property type="entry name" value="galactose_mutarotase_like"/>
    <property type="match status" value="1"/>
</dbReference>
<feature type="binding site" evidence="8">
    <location>
        <begin position="137"/>
        <end position="138"/>
    </location>
    <ligand>
        <name>beta-D-galactose</name>
        <dbReference type="ChEBI" id="CHEBI:27667"/>
    </ligand>
</feature>
<feature type="binding site" evidence="7">
    <location>
        <position position="312"/>
    </location>
    <ligand>
        <name>beta-D-galactose</name>
        <dbReference type="ChEBI" id="CHEBI:27667"/>
    </ligand>
</feature>
<feature type="active site" description="Proton donor" evidence="6">
    <location>
        <position position="238"/>
    </location>
</feature>
<evidence type="ECO:0000256" key="5">
    <source>
        <dbReference type="PIRNR" id="PIRNR005096"/>
    </source>
</evidence>
<keyword evidence="4 5" id="KW-0119">Carbohydrate metabolism</keyword>
<dbReference type="InterPro" id="IPR014718">
    <property type="entry name" value="GH-type_carb-bd"/>
</dbReference>
<dbReference type="EC" id="5.1.3.3" evidence="5"/>
<dbReference type="STRING" id="1121022.GCA_000376105_01569"/>
<evidence type="ECO:0000256" key="2">
    <source>
        <dbReference type="ARBA" id="ARBA00006206"/>
    </source>
</evidence>
<evidence type="ECO:0000313" key="9">
    <source>
        <dbReference type="EMBL" id="ESQ94544.1"/>
    </source>
</evidence>
<dbReference type="PATRIC" id="fig|1121022.4.peg.38"/>
<evidence type="ECO:0000256" key="7">
    <source>
        <dbReference type="PIRSR" id="PIRSR005096-2"/>
    </source>
</evidence>
<proteinExistence type="inferred from homology"/>
<dbReference type="eggNOG" id="COG2017">
    <property type="taxonomic scope" value="Bacteria"/>
</dbReference>
<accession>V4Q497</accession>
<dbReference type="InterPro" id="IPR047215">
    <property type="entry name" value="Galactose_mutarotase-like"/>
</dbReference>
<dbReference type="GO" id="GO:0033499">
    <property type="term" value="P:galactose catabolic process via UDP-galactose, Leloir pathway"/>
    <property type="evidence" value="ECO:0007669"/>
    <property type="project" value="TreeGrafter"/>
</dbReference>
<evidence type="ECO:0000256" key="4">
    <source>
        <dbReference type="ARBA" id="ARBA00023277"/>
    </source>
</evidence>
<comment type="pathway">
    <text evidence="1 5">Carbohydrate metabolism; hexose metabolism.</text>
</comment>
<sequence length="414" mass="44025">MESRRRTTASSVHKKDGMMLVTKRFALVAGLGTLMLLSACSDKAPKGDTAVTAASAGVTATRASFGALSDGTAVESVELKNSKGISVKLITYGAAMQSLLVPDKDGKAADIIIGYDTIEGYEKTPNFTNVTVGRYANRIAGGKFTLDGKTFTLPLNDKTNTLHGGPKGWDKLNWTIKDVKSGANEASVTFTLTSKDGDQGFPGTVVADVTYTLTENNDLSFTYKATTDKPTVVNLTNHGLYNLGGIPATRLATDAELKIESDAILPVDKALIPTGKEMPVKGTPFDFTSPALVTDRVKSTDPQIVIGNGGIDHNYVIRGGLTAAPKLAVTLEDKTSGRGMTISTTEPGVQMYTGNFLDGKIVGKGGQSLVKYQAIAFEAQRYPDSPNHPAFPTTRLDPGQTYTQTTVHHFYTVK</sequence>
<dbReference type="SUPFAM" id="SSF74650">
    <property type="entry name" value="Galactose mutarotase-like"/>
    <property type="match status" value="1"/>
</dbReference>
<dbReference type="EMBL" id="AWGB01000001">
    <property type="protein sequence ID" value="ESQ94544.1"/>
    <property type="molecule type" value="Genomic_DNA"/>
</dbReference>
<dbReference type="InterPro" id="IPR008183">
    <property type="entry name" value="Aldose_1/G6P_1-epimerase"/>
</dbReference>
<dbReference type="InterPro" id="IPR011013">
    <property type="entry name" value="Gal_mutarotase_sf_dom"/>
</dbReference>
<name>V4Q497_9CAUL</name>
<feature type="active site" description="Proton acceptor" evidence="6">
    <location>
        <position position="378"/>
    </location>
</feature>
<evidence type="ECO:0000256" key="3">
    <source>
        <dbReference type="ARBA" id="ARBA00023235"/>
    </source>
</evidence>
<dbReference type="PANTHER" id="PTHR10091:SF0">
    <property type="entry name" value="GALACTOSE MUTAROTASE"/>
    <property type="match status" value="1"/>
</dbReference>
<dbReference type="PIRSF" id="PIRSF005096">
    <property type="entry name" value="GALM"/>
    <property type="match status" value="1"/>
</dbReference>
<keyword evidence="10" id="KW-1185">Reference proteome</keyword>
<dbReference type="GO" id="GO:0004034">
    <property type="term" value="F:aldose 1-epimerase activity"/>
    <property type="evidence" value="ECO:0007669"/>
    <property type="project" value="UniProtKB-EC"/>
</dbReference>
<comment type="similarity">
    <text evidence="2 5">Belongs to the aldose epimerase family.</text>
</comment>
<evidence type="ECO:0000256" key="6">
    <source>
        <dbReference type="PIRSR" id="PIRSR005096-1"/>
    </source>
</evidence>
<dbReference type="PANTHER" id="PTHR10091">
    <property type="entry name" value="ALDOSE-1-EPIMERASE"/>
    <property type="match status" value="1"/>
</dbReference>
<dbReference type="NCBIfam" id="NF008277">
    <property type="entry name" value="PRK11055.1"/>
    <property type="match status" value="1"/>
</dbReference>
<dbReference type="Gene3D" id="2.70.98.10">
    <property type="match status" value="1"/>
</dbReference>
<protein>
    <recommendedName>
        <fullName evidence="5">Aldose 1-epimerase</fullName>
        <ecNumber evidence="5">5.1.3.3</ecNumber>
    </recommendedName>
</protein>
<evidence type="ECO:0000313" key="10">
    <source>
        <dbReference type="Proteomes" id="UP000017837"/>
    </source>
</evidence>
<dbReference type="Pfam" id="PF01263">
    <property type="entry name" value="Aldose_epim"/>
    <property type="match status" value="1"/>
</dbReference>